<dbReference type="InterPro" id="IPR015422">
    <property type="entry name" value="PyrdxlP-dep_Trfase_small"/>
</dbReference>
<sequence>MRCMQLQLSQRQIFLKPLKGTSMKTRSTTAKPLIQLGYGDPSLYPCFRTSKIVEDALVEAIQSTQHNCYAPSVGINPPRRFLAFH</sequence>
<evidence type="ECO:0000313" key="2">
    <source>
        <dbReference type="Proteomes" id="UP000245207"/>
    </source>
</evidence>
<organism evidence="1 2">
    <name type="scientific">Artemisia annua</name>
    <name type="common">Sweet wormwood</name>
    <dbReference type="NCBI Taxonomy" id="35608"/>
    <lineage>
        <taxon>Eukaryota</taxon>
        <taxon>Viridiplantae</taxon>
        <taxon>Streptophyta</taxon>
        <taxon>Embryophyta</taxon>
        <taxon>Tracheophyta</taxon>
        <taxon>Spermatophyta</taxon>
        <taxon>Magnoliopsida</taxon>
        <taxon>eudicotyledons</taxon>
        <taxon>Gunneridae</taxon>
        <taxon>Pentapetalae</taxon>
        <taxon>asterids</taxon>
        <taxon>campanulids</taxon>
        <taxon>Asterales</taxon>
        <taxon>Asteraceae</taxon>
        <taxon>Asteroideae</taxon>
        <taxon>Anthemideae</taxon>
        <taxon>Artemisiinae</taxon>
        <taxon>Artemisia</taxon>
    </lineage>
</organism>
<dbReference type="GO" id="GO:0006572">
    <property type="term" value="P:L-tyrosine catabolic process"/>
    <property type="evidence" value="ECO:0007669"/>
    <property type="project" value="TreeGrafter"/>
</dbReference>
<keyword evidence="2" id="KW-1185">Reference proteome</keyword>
<reference evidence="1 2" key="1">
    <citation type="journal article" date="2018" name="Mol. Plant">
        <title>The genome of Artemisia annua provides insight into the evolution of Asteraceae family and artemisinin biosynthesis.</title>
        <authorList>
            <person name="Shen Q."/>
            <person name="Zhang L."/>
            <person name="Liao Z."/>
            <person name="Wang S."/>
            <person name="Yan T."/>
            <person name="Shi P."/>
            <person name="Liu M."/>
            <person name="Fu X."/>
            <person name="Pan Q."/>
            <person name="Wang Y."/>
            <person name="Lv Z."/>
            <person name="Lu X."/>
            <person name="Zhang F."/>
            <person name="Jiang W."/>
            <person name="Ma Y."/>
            <person name="Chen M."/>
            <person name="Hao X."/>
            <person name="Li L."/>
            <person name="Tang Y."/>
            <person name="Lv G."/>
            <person name="Zhou Y."/>
            <person name="Sun X."/>
            <person name="Brodelius P.E."/>
            <person name="Rose J.K.C."/>
            <person name="Tang K."/>
        </authorList>
    </citation>
    <scope>NUCLEOTIDE SEQUENCE [LARGE SCALE GENOMIC DNA]</scope>
    <source>
        <strain evidence="2">cv. Huhao1</strain>
        <tissue evidence="1">Leaf</tissue>
    </source>
</reference>
<dbReference type="Gene3D" id="3.40.640.10">
    <property type="entry name" value="Type I PLP-dependent aspartate aminotransferase-like (Major domain)"/>
    <property type="match status" value="1"/>
</dbReference>
<protein>
    <submittedName>
        <fullName evidence="1">Aminotransferase, class I/classII</fullName>
    </submittedName>
</protein>
<dbReference type="AlphaFoldDB" id="A0A2U1N643"/>
<keyword evidence="1" id="KW-0032">Aminotransferase</keyword>
<comment type="caution">
    <text evidence="1">The sequence shown here is derived from an EMBL/GenBank/DDBJ whole genome shotgun (WGS) entry which is preliminary data.</text>
</comment>
<dbReference type="STRING" id="35608.A0A2U1N643"/>
<keyword evidence="1" id="KW-0808">Transferase</keyword>
<accession>A0A2U1N643</accession>
<evidence type="ECO:0000313" key="1">
    <source>
        <dbReference type="EMBL" id="PWA68949.1"/>
    </source>
</evidence>
<dbReference type="PANTHER" id="PTHR45744:SF29">
    <property type="entry name" value="NICOTIANAMINE AMINOTRANSFERASE"/>
    <property type="match status" value="1"/>
</dbReference>
<dbReference type="GO" id="GO:0004838">
    <property type="term" value="F:L-tyrosine-2-oxoglutarate transaminase activity"/>
    <property type="evidence" value="ECO:0007669"/>
    <property type="project" value="TreeGrafter"/>
</dbReference>
<dbReference type="Gene3D" id="3.90.1150.10">
    <property type="entry name" value="Aspartate Aminotransferase, domain 1"/>
    <property type="match status" value="1"/>
</dbReference>
<dbReference type="Proteomes" id="UP000245207">
    <property type="component" value="Unassembled WGS sequence"/>
</dbReference>
<dbReference type="OrthoDB" id="1712692at2759"/>
<name>A0A2U1N643_ARTAN</name>
<gene>
    <name evidence="1" type="ORF">CTI12_AA303000</name>
</gene>
<dbReference type="PANTHER" id="PTHR45744">
    <property type="entry name" value="TYROSINE AMINOTRANSFERASE"/>
    <property type="match status" value="1"/>
</dbReference>
<dbReference type="InterPro" id="IPR015421">
    <property type="entry name" value="PyrdxlP-dep_Trfase_major"/>
</dbReference>
<dbReference type="EMBL" id="PKPP01003533">
    <property type="protein sequence ID" value="PWA68949.1"/>
    <property type="molecule type" value="Genomic_DNA"/>
</dbReference>
<proteinExistence type="predicted"/>